<protein>
    <submittedName>
        <fullName evidence="1">Uncharacterized protein</fullName>
    </submittedName>
</protein>
<reference evidence="1" key="1">
    <citation type="journal article" date="2014" name="Front. Microbiol.">
        <title>High frequency of phylogenetically diverse reductive dehalogenase-homologous genes in deep subseafloor sedimentary metagenomes.</title>
        <authorList>
            <person name="Kawai M."/>
            <person name="Futagami T."/>
            <person name="Toyoda A."/>
            <person name="Takaki Y."/>
            <person name="Nishi S."/>
            <person name="Hori S."/>
            <person name="Arai W."/>
            <person name="Tsubouchi T."/>
            <person name="Morono Y."/>
            <person name="Uchiyama I."/>
            <person name="Ito T."/>
            <person name="Fujiyama A."/>
            <person name="Inagaki F."/>
            <person name="Takami H."/>
        </authorList>
    </citation>
    <scope>NUCLEOTIDE SEQUENCE</scope>
    <source>
        <strain evidence="1">Expedition CK06-06</strain>
    </source>
</reference>
<comment type="caution">
    <text evidence="1">The sequence shown here is derived from an EMBL/GenBank/DDBJ whole genome shotgun (WGS) entry which is preliminary data.</text>
</comment>
<organism evidence="1">
    <name type="scientific">marine sediment metagenome</name>
    <dbReference type="NCBI Taxonomy" id="412755"/>
    <lineage>
        <taxon>unclassified sequences</taxon>
        <taxon>metagenomes</taxon>
        <taxon>ecological metagenomes</taxon>
    </lineage>
</organism>
<dbReference type="AlphaFoldDB" id="X0TC14"/>
<sequence>MLEAAQKRLKAASKEKDPWELGYAHLEVCYALLHRSTEPLDFRKDSKKALSQADQAIETFTGIPFPGGIASAHLARASIYTLMADGEEDQLKKAAGVDRAFTSCLAAQDALNAEGVNTGQIFDIYSSVNVLLLQIREMIDDKEFQEGLDELIAATSTLLGETVAEDIKMRDEGESMLVTAQLLGALAEIEDDEEERRELLSAQSLVALQAASWLETTSDPDLIDQVWEEFQKVSAKLEGSAESIPET</sequence>
<dbReference type="EMBL" id="BARS01004932">
    <property type="protein sequence ID" value="GAF84866.1"/>
    <property type="molecule type" value="Genomic_DNA"/>
</dbReference>
<name>X0TC14_9ZZZZ</name>
<evidence type="ECO:0000313" key="1">
    <source>
        <dbReference type="EMBL" id="GAF84866.1"/>
    </source>
</evidence>
<feature type="non-terminal residue" evidence="1">
    <location>
        <position position="247"/>
    </location>
</feature>
<gene>
    <name evidence="1" type="ORF">S01H1_09652</name>
</gene>
<accession>X0TC14</accession>
<proteinExistence type="predicted"/>